<feature type="transmembrane region" description="Helical" evidence="1">
    <location>
        <begin position="291"/>
        <end position="312"/>
    </location>
</feature>
<dbReference type="GO" id="GO:0016746">
    <property type="term" value="F:acyltransferase activity"/>
    <property type="evidence" value="ECO:0007669"/>
    <property type="project" value="UniProtKB-KW"/>
</dbReference>
<evidence type="ECO:0000313" key="3">
    <source>
        <dbReference type="EMBL" id="GHO53448.1"/>
    </source>
</evidence>
<name>A0ABQ3ULA2_9CHLR</name>
<evidence type="ECO:0000256" key="1">
    <source>
        <dbReference type="SAM" id="Phobius"/>
    </source>
</evidence>
<sequence length="467" mass="54557">MNFFTRNGQKNIQGNIQQWSETVTNSLEISKSKNQILALDGVRAIACLSVITYHINHLSDFSNIWRPYDTLGGILASIFYLGESGVILFFLLSGFLLFLPFAKVLLFENSSWPSISRFYLRRIFRIVPAYYLALSLMILFFHPGLLHHSSWQEVLRLLTFRMEFSDSQQINGVFWTLAVEFQFYLLLPIICWILALLIRRGCTNWRMLKLIGCLLAIMVWGVFTRYYYSVYLPGVSGAYLKGIMLKLKPFIYGEEGKYFEVFAVGMLLSVLYVYTQNTQLTENWQANIRRFSWVAFTAGLLLLPVVSMYHFYHVRNLDFSYANIFNVSDSAIHSLEKTWIMWEALLYAVSYGLCIAALLFGSRKLQYPFEIPILRWVGLISFSLYMWHLPFIFIFLHYVLPSLNSQGIGHAITYLAFYIWALFVIVPISLAFYRWIEMPGIRVGELIVRRFEYFNKKRTSMIVKDNQ</sequence>
<evidence type="ECO:0000313" key="4">
    <source>
        <dbReference type="Proteomes" id="UP000654345"/>
    </source>
</evidence>
<gene>
    <name evidence="3" type="ORF">KSB_19230</name>
</gene>
<dbReference type="Pfam" id="PF01757">
    <property type="entry name" value="Acyl_transf_3"/>
    <property type="match status" value="1"/>
</dbReference>
<feature type="transmembrane region" description="Helical" evidence="1">
    <location>
        <begin position="181"/>
        <end position="198"/>
    </location>
</feature>
<reference evidence="3 4" key="1">
    <citation type="journal article" date="2021" name="Int. J. Syst. Evol. Microbiol.">
        <title>Reticulibacter mediterranei gen. nov., sp. nov., within the new family Reticulibacteraceae fam. nov., and Ktedonospora formicarum gen. nov., sp. nov., Ktedonobacter robiniae sp. nov., Dictyobacter formicarum sp. nov. and Dictyobacter arantiisoli sp. nov., belonging to the class Ktedonobacteria.</title>
        <authorList>
            <person name="Yabe S."/>
            <person name="Zheng Y."/>
            <person name="Wang C.M."/>
            <person name="Sakai Y."/>
            <person name="Abe K."/>
            <person name="Yokota A."/>
            <person name="Donadio S."/>
            <person name="Cavaletti L."/>
            <person name="Monciardini P."/>
        </authorList>
    </citation>
    <scope>NUCLEOTIDE SEQUENCE [LARGE SCALE GENOMIC DNA]</scope>
    <source>
        <strain evidence="3 4">SOSP1-30</strain>
    </source>
</reference>
<protein>
    <submittedName>
        <fullName evidence="3">Acyltransferase</fullName>
    </submittedName>
</protein>
<organism evidence="3 4">
    <name type="scientific">Ktedonobacter robiniae</name>
    <dbReference type="NCBI Taxonomy" id="2778365"/>
    <lineage>
        <taxon>Bacteria</taxon>
        <taxon>Bacillati</taxon>
        <taxon>Chloroflexota</taxon>
        <taxon>Ktedonobacteria</taxon>
        <taxon>Ktedonobacterales</taxon>
        <taxon>Ktedonobacteraceae</taxon>
        <taxon>Ktedonobacter</taxon>
    </lineage>
</organism>
<keyword evidence="4" id="KW-1185">Reference proteome</keyword>
<accession>A0ABQ3ULA2</accession>
<keyword evidence="1" id="KW-0812">Transmembrane</keyword>
<dbReference type="InterPro" id="IPR002656">
    <property type="entry name" value="Acyl_transf_3_dom"/>
</dbReference>
<comment type="caution">
    <text evidence="3">The sequence shown here is derived from an EMBL/GenBank/DDBJ whole genome shotgun (WGS) entry which is preliminary data.</text>
</comment>
<evidence type="ECO:0000259" key="2">
    <source>
        <dbReference type="Pfam" id="PF01757"/>
    </source>
</evidence>
<feature type="transmembrane region" description="Helical" evidence="1">
    <location>
        <begin position="123"/>
        <end position="141"/>
    </location>
</feature>
<feature type="transmembrane region" description="Helical" evidence="1">
    <location>
        <begin position="75"/>
        <end position="102"/>
    </location>
</feature>
<feature type="transmembrane region" description="Helical" evidence="1">
    <location>
        <begin position="339"/>
        <end position="361"/>
    </location>
</feature>
<feature type="transmembrane region" description="Helical" evidence="1">
    <location>
        <begin position="373"/>
        <end position="400"/>
    </location>
</feature>
<feature type="transmembrane region" description="Helical" evidence="1">
    <location>
        <begin position="258"/>
        <end position="275"/>
    </location>
</feature>
<keyword evidence="3" id="KW-0808">Transferase</keyword>
<dbReference type="EMBL" id="BNJG01000001">
    <property type="protein sequence ID" value="GHO53448.1"/>
    <property type="molecule type" value="Genomic_DNA"/>
</dbReference>
<feature type="domain" description="Acyltransferase 3" evidence="2">
    <location>
        <begin position="37"/>
        <end position="434"/>
    </location>
</feature>
<dbReference type="PANTHER" id="PTHR23028">
    <property type="entry name" value="ACETYLTRANSFERASE"/>
    <property type="match status" value="1"/>
</dbReference>
<feature type="transmembrane region" description="Helical" evidence="1">
    <location>
        <begin position="412"/>
        <end position="433"/>
    </location>
</feature>
<keyword evidence="1" id="KW-0472">Membrane</keyword>
<keyword evidence="1" id="KW-1133">Transmembrane helix</keyword>
<dbReference type="InterPro" id="IPR050879">
    <property type="entry name" value="Acyltransferase_3"/>
</dbReference>
<keyword evidence="3" id="KW-0012">Acyltransferase</keyword>
<dbReference type="Proteomes" id="UP000654345">
    <property type="component" value="Unassembled WGS sequence"/>
</dbReference>
<proteinExistence type="predicted"/>
<feature type="transmembrane region" description="Helical" evidence="1">
    <location>
        <begin position="210"/>
        <end position="228"/>
    </location>
</feature>
<dbReference type="PANTHER" id="PTHR23028:SF53">
    <property type="entry name" value="ACYL_TRANSF_3 DOMAIN-CONTAINING PROTEIN"/>
    <property type="match status" value="1"/>
</dbReference>